<feature type="transmembrane region" description="Helical" evidence="1">
    <location>
        <begin position="214"/>
        <end position="235"/>
    </location>
</feature>
<sequence>MKMEIRMDTTNLIMKDSPLHNVAYIYENFLWKEGQLVLVFVNNPPDLSLEDNQRRMLGLASEFESLRYSMGKNSTSFWLRSFLYQSALYHTKEGFYALLDTWLQDTENGGSRWSDMVQLKRNMTGAVVGVNRFMFATAAAMGEDASWNTRARLQHSWRAVAKRNEQFNVTIFQMYSFYVDQLDSIASNTFSTVIVAAITMDLACFLMIPHASSIISSSIAMVSINVGVFGLLSLWNVNLDPISMCTTLMSIGFSVDFTGISLSTS</sequence>
<dbReference type="GO" id="GO:0030659">
    <property type="term" value="C:cytoplasmic vesicle membrane"/>
    <property type="evidence" value="ECO:0007669"/>
    <property type="project" value="TreeGrafter"/>
</dbReference>
<accession>A0AAN8F8N8</accession>
<dbReference type="InterPro" id="IPR051697">
    <property type="entry name" value="Patched_domain-protein"/>
</dbReference>
<evidence type="ECO:0000256" key="1">
    <source>
        <dbReference type="SAM" id="Phobius"/>
    </source>
</evidence>
<proteinExistence type="predicted"/>
<evidence type="ECO:0000313" key="3">
    <source>
        <dbReference type="Proteomes" id="UP001331761"/>
    </source>
</evidence>
<keyword evidence="1" id="KW-0472">Membrane</keyword>
<dbReference type="GO" id="GO:0005886">
    <property type="term" value="C:plasma membrane"/>
    <property type="evidence" value="ECO:0007669"/>
    <property type="project" value="TreeGrafter"/>
</dbReference>
<dbReference type="GO" id="GO:0018996">
    <property type="term" value="P:molting cycle, collagen and cuticulin-based cuticle"/>
    <property type="evidence" value="ECO:0007669"/>
    <property type="project" value="TreeGrafter"/>
</dbReference>
<feature type="transmembrane region" description="Helical" evidence="1">
    <location>
        <begin position="190"/>
        <end position="208"/>
    </location>
</feature>
<dbReference type="PANTHER" id="PTHR10796">
    <property type="entry name" value="PATCHED-RELATED"/>
    <property type="match status" value="1"/>
</dbReference>
<dbReference type="SUPFAM" id="SSF82866">
    <property type="entry name" value="Multidrug efflux transporter AcrB transmembrane domain"/>
    <property type="match status" value="1"/>
</dbReference>
<gene>
    <name evidence="2" type="ORF">GCK32_016379</name>
</gene>
<comment type="caution">
    <text evidence="2">The sequence shown here is derived from an EMBL/GenBank/DDBJ whole genome shotgun (WGS) entry which is preliminary data.</text>
</comment>
<dbReference type="AlphaFoldDB" id="A0AAN8F8N8"/>
<organism evidence="2 3">
    <name type="scientific">Trichostrongylus colubriformis</name>
    <name type="common">Black scour worm</name>
    <dbReference type="NCBI Taxonomy" id="6319"/>
    <lineage>
        <taxon>Eukaryota</taxon>
        <taxon>Metazoa</taxon>
        <taxon>Ecdysozoa</taxon>
        <taxon>Nematoda</taxon>
        <taxon>Chromadorea</taxon>
        <taxon>Rhabditida</taxon>
        <taxon>Rhabditina</taxon>
        <taxon>Rhabditomorpha</taxon>
        <taxon>Strongyloidea</taxon>
        <taxon>Trichostrongylidae</taxon>
        <taxon>Trichostrongylus</taxon>
    </lineage>
</organism>
<evidence type="ECO:0000313" key="2">
    <source>
        <dbReference type="EMBL" id="KAK5972470.1"/>
    </source>
</evidence>
<protein>
    <submittedName>
        <fullName evidence="2">SSD domain-containing protein</fullName>
    </submittedName>
</protein>
<keyword evidence="1" id="KW-0812">Transmembrane</keyword>
<dbReference type="Proteomes" id="UP001331761">
    <property type="component" value="Unassembled WGS sequence"/>
</dbReference>
<dbReference type="GO" id="GO:0006897">
    <property type="term" value="P:endocytosis"/>
    <property type="evidence" value="ECO:0007669"/>
    <property type="project" value="TreeGrafter"/>
</dbReference>
<dbReference type="Gene3D" id="1.20.1640.10">
    <property type="entry name" value="Multidrug efflux transporter AcrB transmembrane domain"/>
    <property type="match status" value="1"/>
</dbReference>
<dbReference type="EMBL" id="WIXE01016622">
    <property type="protein sequence ID" value="KAK5972470.1"/>
    <property type="molecule type" value="Genomic_DNA"/>
</dbReference>
<keyword evidence="3" id="KW-1185">Reference proteome</keyword>
<reference evidence="2 3" key="1">
    <citation type="submission" date="2019-10" db="EMBL/GenBank/DDBJ databases">
        <title>Assembly and Annotation for the nematode Trichostrongylus colubriformis.</title>
        <authorList>
            <person name="Martin J."/>
        </authorList>
    </citation>
    <scope>NUCLEOTIDE SEQUENCE [LARGE SCALE GENOMIC DNA]</scope>
    <source>
        <strain evidence="2">G859</strain>
        <tissue evidence="2">Whole worm</tissue>
    </source>
</reference>
<dbReference type="PANTHER" id="PTHR10796:SF87">
    <property type="entry name" value="SSD DOMAIN-CONTAINING PROTEIN"/>
    <property type="match status" value="1"/>
</dbReference>
<keyword evidence="1" id="KW-1133">Transmembrane helix</keyword>
<name>A0AAN8F8N8_TRICO</name>